<dbReference type="EMBL" id="RBAH01000012">
    <property type="protein sequence ID" value="RKN82121.1"/>
    <property type="molecule type" value="Genomic_DNA"/>
</dbReference>
<evidence type="ECO:0000259" key="3">
    <source>
        <dbReference type="PROSITE" id="PS51782"/>
    </source>
</evidence>
<dbReference type="Gene3D" id="1.20.1270.70">
    <property type="entry name" value="Designed single chain three-helix bundle"/>
    <property type="match status" value="1"/>
</dbReference>
<dbReference type="InterPro" id="IPR018392">
    <property type="entry name" value="LysM"/>
</dbReference>
<keyword evidence="5" id="KW-1185">Reference proteome</keyword>
<reference evidence="4 5" key="1">
    <citation type="journal article" date="2007" name="Int. J. Syst. Evol. Microbiol.">
        <title>Paenibacillus ginsengarvi sp. nov., isolated from soil from ginseng cultivation.</title>
        <authorList>
            <person name="Yoon M.H."/>
            <person name="Ten L.N."/>
            <person name="Im W.T."/>
        </authorList>
    </citation>
    <scope>NUCLEOTIDE SEQUENCE [LARGE SCALE GENOMIC DNA]</scope>
    <source>
        <strain evidence="4 5">KCTC 13059</strain>
    </source>
</reference>
<organism evidence="4 5">
    <name type="scientific">Paenibacillus ginsengarvi</name>
    <dbReference type="NCBI Taxonomy" id="400777"/>
    <lineage>
        <taxon>Bacteria</taxon>
        <taxon>Bacillati</taxon>
        <taxon>Bacillota</taxon>
        <taxon>Bacilli</taxon>
        <taxon>Bacillales</taxon>
        <taxon>Paenibacillaceae</taxon>
        <taxon>Paenibacillus</taxon>
    </lineage>
</organism>
<dbReference type="SUPFAM" id="SSF54106">
    <property type="entry name" value="LysM domain"/>
    <property type="match status" value="1"/>
</dbReference>
<dbReference type="RefSeq" id="WP_120748504.1">
    <property type="nucleotide sequence ID" value="NZ_RBAH01000012.1"/>
</dbReference>
<dbReference type="Proteomes" id="UP000282311">
    <property type="component" value="Unassembled WGS sequence"/>
</dbReference>
<accession>A0A3B0CBS5</accession>
<feature type="region of interest" description="Disordered" evidence="2">
    <location>
        <begin position="46"/>
        <end position="72"/>
    </location>
</feature>
<dbReference type="PROSITE" id="PS51782">
    <property type="entry name" value="LYSM"/>
    <property type="match status" value="1"/>
</dbReference>
<dbReference type="OrthoDB" id="9769314at2"/>
<dbReference type="SMART" id="SM00257">
    <property type="entry name" value="LysM"/>
    <property type="match status" value="1"/>
</dbReference>
<dbReference type="Gene3D" id="3.10.350.10">
    <property type="entry name" value="LysM domain"/>
    <property type="match status" value="1"/>
</dbReference>
<evidence type="ECO:0000256" key="2">
    <source>
        <dbReference type="SAM" id="MobiDB-lite"/>
    </source>
</evidence>
<dbReference type="Pfam" id="PF01476">
    <property type="entry name" value="LysM"/>
    <property type="match status" value="1"/>
</dbReference>
<evidence type="ECO:0000313" key="5">
    <source>
        <dbReference type="Proteomes" id="UP000282311"/>
    </source>
</evidence>
<protein>
    <submittedName>
        <fullName evidence="4">LysM peptidoglycan-binding domain-containing protein</fullName>
    </submittedName>
</protein>
<dbReference type="AlphaFoldDB" id="A0A3B0CBS5"/>
<keyword evidence="1" id="KW-0175">Coiled coil</keyword>
<dbReference type="InterPro" id="IPR036779">
    <property type="entry name" value="LysM_dom_sf"/>
</dbReference>
<dbReference type="CDD" id="cd00118">
    <property type="entry name" value="LysM"/>
    <property type="match status" value="1"/>
</dbReference>
<comment type="caution">
    <text evidence="4">The sequence shown here is derived from an EMBL/GenBank/DDBJ whole genome shotgun (WGS) entry which is preliminary data.</text>
</comment>
<sequence length="120" mass="13623">MNYIVQPGDTLYGIAGRFGITMQELMQANGLNGSIPLYVRQTIFIPPQGTPGGPGPQGVGPGLFPPGLFPPGRELEQRVTRLERETDRLQRELRRTDNEVDRLRQRVDRLEDRVRRLEGR</sequence>
<evidence type="ECO:0000256" key="1">
    <source>
        <dbReference type="SAM" id="Coils"/>
    </source>
</evidence>
<gene>
    <name evidence="4" type="ORF">D7M11_17330</name>
</gene>
<feature type="compositionally biased region" description="Gly residues" evidence="2">
    <location>
        <begin position="50"/>
        <end position="61"/>
    </location>
</feature>
<proteinExistence type="predicted"/>
<evidence type="ECO:0000313" key="4">
    <source>
        <dbReference type="EMBL" id="RKN82121.1"/>
    </source>
</evidence>
<name>A0A3B0CBS5_9BACL</name>
<feature type="coiled-coil region" evidence="1">
    <location>
        <begin position="72"/>
        <end position="120"/>
    </location>
</feature>
<feature type="domain" description="LysM" evidence="3">
    <location>
        <begin position="1"/>
        <end position="45"/>
    </location>
</feature>